<feature type="transmembrane region" description="Helical" evidence="1">
    <location>
        <begin position="193"/>
        <end position="215"/>
    </location>
</feature>
<sequence>MSLPPPWLPCCGRGGSSGPHSVGQSHFNCAKSIFYVINACGRWDGVRRMASANGRRTGLEKPLDPDPAVSDPNGAALVPPMMLKGVDTLRFVAAAWVAVAHGALAPFIDAATRVGGPVALLGKIVTGSVSGGAAVAMFFVLSGLCIHYPNVGKDRLDWRRFLVKRMVRIVPPLVAAMLLANLLGPAYRAFFDLALWSIYCEIAYYLAYPIVFPFLDRRPITALAMSFGLAIAIAAAKPTALAPWEFGPLTWLVFAHLWLAGALVADRIRRRGIGAPPSVMILMMWRGGAVLLSAFTTVATFHLPVKIGACWTFLPMAVFALGWLPRELASYMARPPLRALERAGLAGYSSYLMHTIALVGSKMLLAGSLSVWALPLPAILIVAASFLFYIGIERPFHRLAQWLGKRVPARTTWSLAVGHAAEA</sequence>
<evidence type="ECO:0000256" key="1">
    <source>
        <dbReference type="SAM" id="Phobius"/>
    </source>
</evidence>
<dbReference type="Proteomes" id="UP001220395">
    <property type="component" value="Chromosome"/>
</dbReference>
<feature type="transmembrane region" description="Helical" evidence="1">
    <location>
        <begin position="222"/>
        <end position="240"/>
    </location>
</feature>
<dbReference type="PANTHER" id="PTHR23028">
    <property type="entry name" value="ACETYLTRANSFERASE"/>
    <property type="match status" value="1"/>
</dbReference>
<feature type="transmembrane region" description="Helical" evidence="1">
    <location>
        <begin position="246"/>
        <end position="265"/>
    </location>
</feature>
<dbReference type="GO" id="GO:0016746">
    <property type="term" value="F:acyltransferase activity"/>
    <property type="evidence" value="ECO:0007669"/>
    <property type="project" value="UniProtKB-KW"/>
</dbReference>
<dbReference type="Pfam" id="PF01757">
    <property type="entry name" value="Acyl_transf_3"/>
    <property type="match status" value="1"/>
</dbReference>
<feature type="transmembrane region" description="Helical" evidence="1">
    <location>
        <begin position="277"/>
        <end position="299"/>
    </location>
</feature>
<keyword evidence="3" id="KW-0012">Acyltransferase</keyword>
<name>A0ABY7THG4_9SPHN</name>
<feature type="transmembrane region" description="Helical" evidence="1">
    <location>
        <begin position="128"/>
        <end position="148"/>
    </location>
</feature>
<feature type="transmembrane region" description="Helical" evidence="1">
    <location>
        <begin position="169"/>
        <end position="187"/>
    </location>
</feature>
<dbReference type="InterPro" id="IPR050879">
    <property type="entry name" value="Acyltransferase_3"/>
</dbReference>
<dbReference type="EMBL" id="CP117411">
    <property type="protein sequence ID" value="WCT71875.1"/>
    <property type="molecule type" value="Genomic_DNA"/>
</dbReference>
<keyword evidence="1" id="KW-0472">Membrane</keyword>
<gene>
    <name evidence="3" type="ORF">PQ455_09430</name>
</gene>
<keyword evidence="3" id="KW-0808">Transferase</keyword>
<dbReference type="InterPro" id="IPR002656">
    <property type="entry name" value="Acyl_transf_3_dom"/>
</dbReference>
<reference evidence="3 4" key="1">
    <citation type="submission" date="2023-02" db="EMBL/GenBank/DDBJ databases">
        <title>Genome sequence of Sphingomonas naphthae.</title>
        <authorList>
            <person name="Kim S."/>
            <person name="Heo J."/>
            <person name="Kwon S.-W."/>
        </authorList>
    </citation>
    <scope>NUCLEOTIDE SEQUENCE [LARGE SCALE GENOMIC DNA]</scope>
    <source>
        <strain evidence="3 4">KACC 18716</strain>
    </source>
</reference>
<keyword evidence="4" id="KW-1185">Reference proteome</keyword>
<organism evidence="3 4">
    <name type="scientific">Sphingomonas naphthae</name>
    <dbReference type="NCBI Taxonomy" id="1813468"/>
    <lineage>
        <taxon>Bacteria</taxon>
        <taxon>Pseudomonadati</taxon>
        <taxon>Pseudomonadota</taxon>
        <taxon>Alphaproteobacteria</taxon>
        <taxon>Sphingomonadales</taxon>
        <taxon>Sphingomonadaceae</taxon>
        <taxon>Sphingomonas</taxon>
    </lineage>
</organism>
<accession>A0ABY7THG4</accession>
<feature type="transmembrane region" description="Helical" evidence="1">
    <location>
        <begin position="345"/>
        <end position="365"/>
    </location>
</feature>
<proteinExistence type="predicted"/>
<feature type="domain" description="Acyltransferase 3" evidence="2">
    <location>
        <begin position="84"/>
        <end position="389"/>
    </location>
</feature>
<protein>
    <submittedName>
        <fullName evidence="3">Acyltransferase</fullName>
    </submittedName>
</protein>
<keyword evidence="1" id="KW-0812">Transmembrane</keyword>
<keyword evidence="1" id="KW-1133">Transmembrane helix</keyword>
<evidence type="ECO:0000313" key="3">
    <source>
        <dbReference type="EMBL" id="WCT71875.1"/>
    </source>
</evidence>
<dbReference type="RefSeq" id="WP_273685822.1">
    <property type="nucleotide sequence ID" value="NZ_CP117411.1"/>
</dbReference>
<evidence type="ECO:0000313" key="4">
    <source>
        <dbReference type="Proteomes" id="UP001220395"/>
    </source>
</evidence>
<feature type="transmembrane region" description="Helical" evidence="1">
    <location>
        <begin position="305"/>
        <end position="324"/>
    </location>
</feature>
<evidence type="ECO:0000259" key="2">
    <source>
        <dbReference type="Pfam" id="PF01757"/>
    </source>
</evidence>
<feature type="transmembrane region" description="Helical" evidence="1">
    <location>
        <begin position="371"/>
        <end position="392"/>
    </location>
</feature>